<gene>
    <name evidence="1" type="ORF">DX927_23455</name>
</gene>
<name>A0A5M8RM37_9BACI</name>
<proteinExistence type="predicted"/>
<evidence type="ECO:0008006" key="3">
    <source>
        <dbReference type="Google" id="ProtNLM"/>
    </source>
</evidence>
<comment type="caution">
    <text evidence="1">The sequence shown here is derived from an EMBL/GenBank/DDBJ whole genome shotgun (WGS) entry which is preliminary data.</text>
</comment>
<dbReference type="EMBL" id="QSND01000007">
    <property type="protein sequence ID" value="KAA6447002.1"/>
    <property type="molecule type" value="Genomic_DNA"/>
</dbReference>
<reference evidence="1 2" key="1">
    <citation type="submission" date="2018-08" db="EMBL/GenBank/DDBJ databases">
        <title>Bacillus phenotypic plasticity.</title>
        <authorList>
            <person name="Hurtado E."/>
        </authorList>
    </citation>
    <scope>NUCLEOTIDE SEQUENCE [LARGE SCALE GENOMIC DNA]</scope>
    <source>
        <strain evidence="1 2">427</strain>
    </source>
</reference>
<evidence type="ECO:0000313" key="2">
    <source>
        <dbReference type="Proteomes" id="UP000324326"/>
    </source>
</evidence>
<dbReference type="Pfam" id="PF14460">
    <property type="entry name" value="Prok-E2_D"/>
    <property type="match status" value="1"/>
</dbReference>
<dbReference type="AlphaFoldDB" id="A0A5M8RM37"/>
<sequence length="219" mass="25799">MDLIIRISDVIKNFETPVDIELIENTLVIDKFQMRLQDLTNELNEIKHSGEDMIETPILPKNCVKHVWHDMGKQEHSIFIEIPKQQWTISFEKDKYENVGFPRLIFKYYIKHKSVSFSKIFALKGNSFLEDDTELFLFPYSHVDQSGNVCMGSNVLPSIREIQQVGMYHVLFFQSPFSTDYGAKNTKGMQVEQLFKEMQHKEFPDDWLLPANRILKEIY</sequence>
<organism evidence="1 2">
    <name type="scientific">Bacillus swezeyi</name>
    <dbReference type="NCBI Taxonomy" id="1925020"/>
    <lineage>
        <taxon>Bacteria</taxon>
        <taxon>Bacillati</taxon>
        <taxon>Bacillota</taxon>
        <taxon>Bacilli</taxon>
        <taxon>Bacillales</taxon>
        <taxon>Bacillaceae</taxon>
        <taxon>Bacillus</taxon>
    </lineage>
</organism>
<evidence type="ECO:0000313" key="1">
    <source>
        <dbReference type="EMBL" id="KAA6447002.1"/>
    </source>
</evidence>
<accession>A0A5M8RM37</accession>
<dbReference type="RefSeq" id="WP_150150094.1">
    <property type="nucleotide sequence ID" value="NZ_QSND01000007.1"/>
</dbReference>
<protein>
    <recommendedName>
        <fullName evidence="3">PRTRC system protein B</fullName>
    </recommendedName>
</protein>
<dbReference type="Proteomes" id="UP000324326">
    <property type="component" value="Unassembled WGS sequence"/>
</dbReference>
<dbReference type="InterPro" id="IPR032787">
    <property type="entry name" value="Prok-E2_D"/>
</dbReference>